<dbReference type="InterPro" id="IPR050204">
    <property type="entry name" value="AraC_XylS_family_regulators"/>
</dbReference>
<dbReference type="InterPro" id="IPR009057">
    <property type="entry name" value="Homeodomain-like_sf"/>
</dbReference>
<protein>
    <recommendedName>
        <fullName evidence="4">HTH araC/xylS-type domain-containing protein</fullName>
    </recommendedName>
</protein>
<dbReference type="PRINTS" id="PR00032">
    <property type="entry name" value="HTHARAC"/>
</dbReference>
<evidence type="ECO:0000313" key="5">
    <source>
        <dbReference type="EMBL" id="KYC37836.1"/>
    </source>
</evidence>
<accession>A0A139WZK7</accession>
<keyword evidence="1" id="KW-0805">Transcription regulation</keyword>
<keyword evidence="2" id="KW-0238">DNA-binding</keyword>
<proteinExistence type="predicted"/>
<dbReference type="PROSITE" id="PS01124">
    <property type="entry name" value="HTH_ARAC_FAMILY_2"/>
    <property type="match status" value="1"/>
</dbReference>
<dbReference type="OrthoDB" id="516605at2"/>
<dbReference type="PROSITE" id="PS00041">
    <property type="entry name" value="HTH_ARAC_FAMILY_1"/>
    <property type="match status" value="1"/>
</dbReference>
<evidence type="ECO:0000259" key="4">
    <source>
        <dbReference type="PROSITE" id="PS01124"/>
    </source>
</evidence>
<dbReference type="STRING" id="128403.WA1_04830"/>
<keyword evidence="6" id="KW-1185">Reference proteome</keyword>
<dbReference type="GO" id="GO:0043565">
    <property type="term" value="F:sequence-specific DNA binding"/>
    <property type="evidence" value="ECO:0007669"/>
    <property type="project" value="InterPro"/>
</dbReference>
<evidence type="ECO:0000256" key="3">
    <source>
        <dbReference type="ARBA" id="ARBA00023163"/>
    </source>
</evidence>
<dbReference type="PANTHER" id="PTHR46796">
    <property type="entry name" value="HTH-TYPE TRANSCRIPTIONAL ACTIVATOR RHAS-RELATED"/>
    <property type="match status" value="1"/>
</dbReference>
<dbReference type="Pfam" id="PF12833">
    <property type="entry name" value="HTH_18"/>
    <property type="match status" value="1"/>
</dbReference>
<dbReference type="EMBL" id="ANNX02000045">
    <property type="protein sequence ID" value="KYC37836.1"/>
    <property type="molecule type" value="Genomic_DNA"/>
</dbReference>
<dbReference type="AlphaFoldDB" id="A0A139WZK7"/>
<dbReference type="RefSeq" id="WP_017743179.1">
    <property type="nucleotide sequence ID" value="NZ_KQ976354.1"/>
</dbReference>
<dbReference type="PANTHER" id="PTHR46796:SF6">
    <property type="entry name" value="ARAC SUBFAMILY"/>
    <property type="match status" value="1"/>
</dbReference>
<dbReference type="GO" id="GO:0003700">
    <property type="term" value="F:DNA-binding transcription factor activity"/>
    <property type="evidence" value="ECO:0007669"/>
    <property type="project" value="InterPro"/>
</dbReference>
<name>A0A139WZK7_9CYAN</name>
<dbReference type="InterPro" id="IPR018062">
    <property type="entry name" value="HTH_AraC-typ_CS"/>
</dbReference>
<dbReference type="SMART" id="SM00342">
    <property type="entry name" value="HTH_ARAC"/>
    <property type="match status" value="1"/>
</dbReference>
<dbReference type="Gene3D" id="1.10.10.60">
    <property type="entry name" value="Homeodomain-like"/>
    <property type="match status" value="2"/>
</dbReference>
<keyword evidence="3" id="KW-0804">Transcription</keyword>
<comment type="caution">
    <text evidence="5">The sequence shown here is derived from an EMBL/GenBank/DDBJ whole genome shotgun (WGS) entry which is preliminary data.</text>
</comment>
<dbReference type="InterPro" id="IPR018060">
    <property type="entry name" value="HTH_AraC"/>
</dbReference>
<organism evidence="5 6">
    <name type="scientific">Scytonema hofmannii PCC 7110</name>
    <dbReference type="NCBI Taxonomy" id="128403"/>
    <lineage>
        <taxon>Bacteria</taxon>
        <taxon>Bacillati</taxon>
        <taxon>Cyanobacteriota</taxon>
        <taxon>Cyanophyceae</taxon>
        <taxon>Nostocales</taxon>
        <taxon>Scytonemataceae</taxon>
        <taxon>Scytonema</taxon>
    </lineage>
</organism>
<feature type="domain" description="HTH araC/xylS-type" evidence="4">
    <location>
        <begin position="206"/>
        <end position="302"/>
    </location>
</feature>
<dbReference type="Proteomes" id="UP000076925">
    <property type="component" value="Unassembled WGS sequence"/>
</dbReference>
<dbReference type="InterPro" id="IPR020449">
    <property type="entry name" value="Tscrpt_reg_AraC-type_HTH"/>
</dbReference>
<evidence type="ECO:0000256" key="1">
    <source>
        <dbReference type="ARBA" id="ARBA00023015"/>
    </source>
</evidence>
<evidence type="ECO:0000256" key="2">
    <source>
        <dbReference type="ARBA" id="ARBA00023125"/>
    </source>
</evidence>
<gene>
    <name evidence="5" type="ORF">WA1_04830</name>
</gene>
<reference evidence="5 6" key="1">
    <citation type="journal article" date="2013" name="Genome Biol. Evol.">
        <title>Genomes of Stigonematalean cyanobacteria (subsection V) and the evolution of oxygenic photosynthesis from prokaryotes to plastids.</title>
        <authorList>
            <person name="Dagan T."/>
            <person name="Roettger M."/>
            <person name="Stucken K."/>
            <person name="Landan G."/>
            <person name="Koch R."/>
            <person name="Major P."/>
            <person name="Gould S.B."/>
            <person name="Goremykin V.V."/>
            <person name="Rippka R."/>
            <person name="Tandeau de Marsac N."/>
            <person name="Gugger M."/>
            <person name="Lockhart P.J."/>
            <person name="Allen J.F."/>
            <person name="Brune I."/>
            <person name="Maus I."/>
            <person name="Puhler A."/>
            <person name="Martin W.F."/>
        </authorList>
    </citation>
    <scope>NUCLEOTIDE SEQUENCE [LARGE SCALE GENOMIC DNA]</scope>
    <source>
        <strain evidence="5 6">PCC 7110</strain>
    </source>
</reference>
<sequence length="302" mass="34405">MTSNFLNSLELSQRWNKTLMFSSRQMNWNGVLVEQCQSPASAFEMELPALSDHWLYLHTGQPAPLIQRRDDRLHESILLKGDNLFVPAGQPSYWRQDRDMSGVICAPLHICLKPELIRQVAEASDIDSKRFDLVHCFGQQDLQLHHIGMLMFAELRSGGMMGQLYAESLTQVLVIHLLRHYSTLTQPILTQTITSQNRSLTRAQLQQAIDYIHTYLNRDLSLAELASVVNISPTYFASLFKQAMGISPHQYVIQQRVEKAKVMLLKTDLAIADIALQVGFSSQSHLTQQFKRLTGMTPKQVR</sequence>
<evidence type="ECO:0000313" key="6">
    <source>
        <dbReference type="Proteomes" id="UP000076925"/>
    </source>
</evidence>
<dbReference type="SUPFAM" id="SSF46689">
    <property type="entry name" value="Homeodomain-like"/>
    <property type="match status" value="2"/>
</dbReference>